<evidence type="ECO:0000256" key="1">
    <source>
        <dbReference type="ARBA" id="ARBA00000707"/>
    </source>
</evidence>
<evidence type="ECO:0000313" key="8">
    <source>
        <dbReference type="EMBL" id="KAG5176867.1"/>
    </source>
</evidence>
<evidence type="ECO:0000313" key="9">
    <source>
        <dbReference type="Proteomes" id="UP000664859"/>
    </source>
</evidence>
<dbReference type="EC" id="3.4.19.12" evidence="3"/>
<keyword evidence="6" id="KW-0378">Hydrolase</keyword>
<comment type="caution">
    <text evidence="8">The sequence shown here is derived from an EMBL/GenBank/DDBJ whole genome shotgun (WGS) entry which is preliminary data.</text>
</comment>
<keyword evidence="4" id="KW-0645">Protease</keyword>
<dbReference type="EMBL" id="JAFCMP010000532">
    <property type="protein sequence ID" value="KAG5176867.1"/>
    <property type="molecule type" value="Genomic_DNA"/>
</dbReference>
<dbReference type="GO" id="GO:0061578">
    <property type="term" value="F:K63-linked deubiquitinase activity"/>
    <property type="evidence" value="ECO:0007669"/>
    <property type="project" value="TreeGrafter"/>
</dbReference>
<protein>
    <recommendedName>
        <fullName evidence="3">ubiquitinyl hydrolase 1</fullName>
        <ecNumber evidence="3">3.4.19.12</ecNumber>
    </recommendedName>
</protein>
<dbReference type="Pfam" id="PF02338">
    <property type="entry name" value="OTU"/>
    <property type="match status" value="1"/>
</dbReference>
<dbReference type="AlphaFoldDB" id="A0A835YK75"/>
<name>A0A835YK75_9STRA</name>
<dbReference type="GO" id="GO:0004843">
    <property type="term" value="F:cysteine-type deubiquitinase activity"/>
    <property type="evidence" value="ECO:0007669"/>
    <property type="project" value="UniProtKB-EC"/>
</dbReference>
<comment type="similarity">
    <text evidence="2">Belongs to the peptidase C85 family.</text>
</comment>
<dbReference type="Gene3D" id="3.90.70.80">
    <property type="match status" value="1"/>
</dbReference>
<gene>
    <name evidence="8" type="ORF">JKP88DRAFT_155195</name>
</gene>
<feature type="domain" description="OTU" evidence="7">
    <location>
        <begin position="10"/>
        <end position="112"/>
    </location>
</feature>
<dbReference type="GO" id="GO:0006508">
    <property type="term" value="P:proteolysis"/>
    <property type="evidence" value="ECO:0007669"/>
    <property type="project" value="UniProtKB-KW"/>
</dbReference>
<feature type="non-terminal residue" evidence="8">
    <location>
        <position position="112"/>
    </location>
</feature>
<dbReference type="GO" id="GO:0016579">
    <property type="term" value="P:protein deubiquitination"/>
    <property type="evidence" value="ECO:0007669"/>
    <property type="project" value="TreeGrafter"/>
</dbReference>
<dbReference type="InterPro" id="IPR003323">
    <property type="entry name" value="OTU_dom"/>
</dbReference>
<reference evidence="8" key="1">
    <citation type="submission" date="2021-02" db="EMBL/GenBank/DDBJ databases">
        <title>First Annotated Genome of the Yellow-green Alga Tribonema minus.</title>
        <authorList>
            <person name="Mahan K.M."/>
        </authorList>
    </citation>
    <scope>NUCLEOTIDE SEQUENCE</scope>
    <source>
        <strain evidence="8">UTEX B ZZ1240</strain>
    </source>
</reference>
<evidence type="ECO:0000256" key="6">
    <source>
        <dbReference type="ARBA" id="ARBA00022801"/>
    </source>
</evidence>
<dbReference type="PANTHER" id="PTHR12419">
    <property type="entry name" value="OTU DOMAIN CONTAINING PROTEIN"/>
    <property type="match status" value="1"/>
</dbReference>
<keyword evidence="9" id="KW-1185">Reference proteome</keyword>
<sequence>YLAGLRARGLTVFKIKGDGNCLFGAVSHQVYGTPVHHDIVRNACVSYMQENEERFAAFEDGSGGFVARATLMRQNGVWGDNMELQALCDMKFEPQVVVLTTQLLAPGLKAAL</sequence>
<dbReference type="PROSITE" id="PS50802">
    <property type="entry name" value="OTU"/>
    <property type="match status" value="1"/>
</dbReference>
<evidence type="ECO:0000256" key="5">
    <source>
        <dbReference type="ARBA" id="ARBA00022786"/>
    </source>
</evidence>
<evidence type="ECO:0000256" key="3">
    <source>
        <dbReference type="ARBA" id="ARBA00012759"/>
    </source>
</evidence>
<accession>A0A835YK75</accession>
<dbReference type="OrthoDB" id="415023at2759"/>
<dbReference type="Proteomes" id="UP000664859">
    <property type="component" value="Unassembled WGS sequence"/>
</dbReference>
<keyword evidence="5" id="KW-0833">Ubl conjugation pathway</keyword>
<feature type="non-terminal residue" evidence="8">
    <location>
        <position position="1"/>
    </location>
</feature>
<evidence type="ECO:0000256" key="4">
    <source>
        <dbReference type="ARBA" id="ARBA00022670"/>
    </source>
</evidence>
<evidence type="ECO:0000256" key="2">
    <source>
        <dbReference type="ARBA" id="ARBA00010407"/>
    </source>
</evidence>
<organism evidence="8 9">
    <name type="scientific">Tribonema minus</name>
    <dbReference type="NCBI Taxonomy" id="303371"/>
    <lineage>
        <taxon>Eukaryota</taxon>
        <taxon>Sar</taxon>
        <taxon>Stramenopiles</taxon>
        <taxon>Ochrophyta</taxon>
        <taxon>PX clade</taxon>
        <taxon>Xanthophyceae</taxon>
        <taxon>Tribonematales</taxon>
        <taxon>Tribonemataceae</taxon>
        <taxon>Tribonema</taxon>
    </lineage>
</organism>
<proteinExistence type="inferred from homology"/>
<evidence type="ECO:0000259" key="7">
    <source>
        <dbReference type="PROSITE" id="PS50802"/>
    </source>
</evidence>
<dbReference type="SUPFAM" id="SSF54001">
    <property type="entry name" value="Cysteine proteinases"/>
    <property type="match status" value="1"/>
</dbReference>
<dbReference type="InterPro" id="IPR050704">
    <property type="entry name" value="Peptidase_C85-like"/>
</dbReference>
<dbReference type="InterPro" id="IPR038765">
    <property type="entry name" value="Papain-like_cys_pep_sf"/>
</dbReference>
<comment type="catalytic activity">
    <reaction evidence="1">
        <text>Thiol-dependent hydrolysis of ester, thioester, amide, peptide and isopeptide bonds formed by the C-terminal Gly of ubiquitin (a 76-residue protein attached to proteins as an intracellular targeting signal).</text>
        <dbReference type="EC" id="3.4.19.12"/>
    </reaction>
</comment>
<dbReference type="PANTHER" id="PTHR12419:SF4">
    <property type="entry name" value="OTU DOMAIN-CONTAINING PROTEIN 5"/>
    <property type="match status" value="1"/>
</dbReference>